<sequence length="77" mass="8535">GAWRVVTAETEARPISQRNEDRSITTLVESQYYVLASVQEDHDATLAYVRRAVGKTDAPLHSYFALVADDPSVQIVS</sequence>
<feature type="non-terminal residue" evidence="1">
    <location>
        <position position="1"/>
    </location>
</feature>
<proteinExistence type="predicted"/>
<reference evidence="1 2" key="1">
    <citation type="submission" date="2020-07" db="EMBL/GenBank/DDBJ databases">
        <title>Vibrio marinisediminis sp. nov., isolated from marine sediment.</title>
        <authorList>
            <person name="Ji X."/>
        </authorList>
    </citation>
    <scope>NUCLEOTIDE SEQUENCE [LARGE SCALE GENOMIC DNA]</scope>
    <source>
        <strain evidence="1 2">404</strain>
    </source>
</reference>
<evidence type="ECO:0000313" key="1">
    <source>
        <dbReference type="EMBL" id="MBA5764936.1"/>
    </source>
</evidence>
<protein>
    <submittedName>
        <fullName evidence="1">2',3'-cyclic-nucleotide 2'-phosphodiesterase</fullName>
    </submittedName>
</protein>
<name>A0A7W2FVF6_9VIBR</name>
<comment type="caution">
    <text evidence="1">The sequence shown here is derived from an EMBL/GenBank/DDBJ whole genome shotgun (WGS) entry which is preliminary data.</text>
</comment>
<dbReference type="Proteomes" id="UP000571701">
    <property type="component" value="Unassembled WGS sequence"/>
</dbReference>
<keyword evidence="2" id="KW-1185">Reference proteome</keyword>
<gene>
    <name evidence="1" type="ORF">H2O73_21545</name>
</gene>
<feature type="non-terminal residue" evidence="1">
    <location>
        <position position="77"/>
    </location>
</feature>
<evidence type="ECO:0000313" key="2">
    <source>
        <dbReference type="Proteomes" id="UP000571701"/>
    </source>
</evidence>
<organism evidence="1 2">
    <name type="scientific">Vibrio marinisediminis</name>
    <dbReference type="NCBI Taxonomy" id="2758441"/>
    <lineage>
        <taxon>Bacteria</taxon>
        <taxon>Pseudomonadati</taxon>
        <taxon>Pseudomonadota</taxon>
        <taxon>Gammaproteobacteria</taxon>
        <taxon>Vibrionales</taxon>
        <taxon>Vibrionaceae</taxon>
        <taxon>Vibrio</taxon>
    </lineage>
</organism>
<dbReference type="EMBL" id="JACFYF010000381">
    <property type="protein sequence ID" value="MBA5764936.1"/>
    <property type="molecule type" value="Genomic_DNA"/>
</dbReference>
<accession>A0A7W2FVF6</accession>
<dbReference type="AlphaFoldDB" id="A0A7W2FVF6"/>